<dbReference type="PROSITE" id="PS50033">
    <property type="entry name" value="UBX"/>
    <property type="match status" value="1"/>
</dbReference>
<dbReference type="PANTHER" id="PTHR23322">
    <property type="entry name" value="FAS-ASSOCIATED PROTEIN"/>
    <property type="match status" value="1"/>
</dbReference>
<gene>
    <name evidence="3" type="ORF">BN860_01860g</name>
</gene>
<dbReference type="Pfam" id="PF13899">
    <property type="entry name" value="Thioredoxin_7"/>
    <property type="match status" value="1"/>
</dbReference>
<dbReference type="Pfam" id="PF00789">
    <property type="entry name" value="UBX"/>
    <property type="match status" value="1"/>
</dbReference>
<dbReference type="SUPFAM" id="SSF52833">
    <property type="entry name" value="Thioredoxin-like"/>
    <property type="match status" value="1"/>
</dbReference>
<dbReference type="Gene3D" id="1.10.8.10">
    <property type="entry name" value="DNA helicase RuvA subunit, C-terminal domain"/>
    <property type="match status" value="1"/>
</dbReference>
<protein>
    <submittedName>
        <fullName evidence="3">ZYBA0S03-01860g1_1</fullName>
    </submittedName>
</protein>
<accession>A0A8J2T686</accession>
<reference evidence="4" key="1">
    <citation type="journal article" date="2013" name="Genome Announc.">
        <title>Genome sequence of the food spoilage yeast Zygosaccharomyces bailii CLIB 213(T).</title>
        <authorList>
            <person name="Galeote V."/>
            <person name="Bigey F."/>
            <person name="Devillers H."/>
            <person name="Neuveglise C."/>
            <person name="Dequin S."/>
        </authorList>
    </citation>
    <scope>NUCLEOTIDE SEQUENCE [LARGE SCALE GENOMIC DNA]</scope>
    <source>
        <strain evidence="4">CLIB 213 / ATCC 58445 / CBS 680 / CCRC 21525 / NBRC 1098 / NCYC 1416 / NRRL Y-2227</strain>
    </source>
</reference>
<dbReference type="Gene3D" id="3.10.20.90">
    <property type="entry name" value="Phosphatidylinositol 3-kinase Catalytic Subunit, Chain A, domain 1"/>
    <property type="match status" value="1"/>
</dbReference>
<dbReference type="AlphaFoldDB" id="A0A8J2T686"/>
<dbReference type="GO" id="GO:0005634">
    <property type="term" value="C:nucleus"/>
    <property type="evidence" value="ECO:0007669"/>
    <property type="project" value="TreeGrafter"/>
</dbReference>
<evidence type="ECO:0000256" key="1">
    <source>
        <dbReference type="SAM" id="MobiDB-lite"/>
    </source>
</evidence>
<sequence length="476" mass="54067">MSDQVANFMAITGAENDELAEQFIDMAGGDLDTAISLFFEHGGNSQLQAGAPRDDELAQSLQNEAYNVGDDFIRPPDQARHETLAETHVFPGTFGGYGGPFQHLRGVRDMFDDSRPSGVFNQRLGEDMSGSDSDSTYSEDDEEAPQEFVEEPVVELDEDGGVREYTRMVPRTRNLSKEERLAELFRPPFEMITKRDLDGARSKAKKKNKWIMINVQDSGIFQCQALNRDLWSFKEVKRLIKSNFVFLQYQFDSRNAQPYINFYGLKGKDDLPHIAILDPLTGERLKQWNRTVPSPEAFIEEINEFLRKFSLDPKASNPTVKEPTPELDPTTLTEEQQMELAIKKSLGSSDEQGKEQETAKHQIPDKVNPDPATDEKEDLFKTIQAIPHDEPPNKPGVTTRIQVRTGDGRRFVRRFNTEDVVRTIYEVVKSQIDGFHDVRFTLGSHQREDLIDKLAMTIEDAGLKNSSLLLEKTEEE</sequence>
<dbReference type="CDD" id="cd01767">
    <property type="entry name" value="UBX"/>
    <property type="match status" value="1"/>
</dbReference>
<dbReference type="InterPro" id="IPR006577">
    <property type="entry name" value="UAS"/>
</dbReference>
<feature type="region of interest" description="Disordered" evidence="1">
    <location>
        <begin position="115"/>
        <end position="148"/>
    </location>
</feature>
<keyword evidence="4" id="KW-1185">Reference proteome</keyword>
<feature type="compositionally biased region" description="Low complexity" evidence="1">
    <location>
        <begin position="127"/>
        <end position="136"/>
    </location>
</feature>
<dbReference type="GO" id="GO:0043130">
    <property type="term" value="F:ubiquitin binding"/>
    <property type="evidence" value="ECO:0007669"/>
    <property type="project" value="TreeGrafter"/>
</dbReference>
<dbReference type="Pfam" id="PF14555">
    <property type="entry name" value="UBA_4"/>
    <property type="match status" value="1"/>
</dbReference>
<dbReference type="InterPro" id="IPR036249">
    <property type="entry name" value="Thioredoxin-like_sf"/>
</dbReference>
<proteinExistence type="predicted"/>
<feature type="region of interest" description="Disordered" evidence="1">
    <location>
        <begin position="313"/>
        <end position="332"/>
    </location>
</feature>
<dbReference type="SMART" id="SM00166">
    <property type="entry name" value="UBX"/>
    <property type="match status" value="1"/>
</dbReference>
<evidence type="ECO:0000313" key="3">
    <source>
        <dbReference type="EMBL" id="CDF88784.1"/>
    </source>
</evidence>
<dbReference type="Gene3D" id="3.40.30.10">
    <property type="entry name" value="Glutaredoxin"/>
    <property type="match status" value="1"/>
</dbReference>
<dbReference type="InterPro" id="IPR001012">
    <property type="entry name" value="UBX_dom"/>
</dbReference>
<dbReference type="GO" id="GO:0043161">
    <property type="term" value="P:proteasome-mediated ubiquitin-dependent protein catabolic process"/>
    <property type="evidence" value="ECO:0007669"/>
    <property type="project" value="TreeGrafter"/>
</dbReference>
<dbReference type="InterPro" id="IPR029071">
    <property type="entry name" value="Ubiquitin-like_domsf"/>
</dbReference>
<dbReference type="SMART" id="SM00594">
    <property type="entry name" value="UAS"/>
    <property type="match status" value="1"/>
</dbReference>
<feature type="compositionally biased region" description="Basic and acidic residues" evidence="1">
    <location>
        <begin position="351"/>
        <end position="368"/>
    </location>
</feature>
<name>A0A8J2T686_ZYGB2</name>
<dbReference type="Proteomes" id="UP000019375">
    <property type="component" value="Unassembled WGS sequence"/>
</dbReference>
<feature type="compositionally biased region" description="Acidic residues" evidence="1">
    <location>
        <begin position="137"/>
        <end position="148"/>
    </location>
</feature>
<dbReference type="InterPro" id="IPR009060">
    <property type="entry name" value="UBA-like_sf"/>
</dbReference>
<evidence type="ECO:0000259" key="2">
    <source>
        <dbReference type="PROSITE" id="PS50033"/>
    </source>
</evidence>
<dbReference type="OrthoDB" id="270602at2759"/>
<dbReference type="InterPro" id="IPR050730">
    <property type="entry name" value="UBX_domain-protein"/>
</dbReference>
<organism evidence="3 4">
    <name type="scientific">Zygosaccharomyces bailii (strain CLIB 213 / ATCC 58445 / CBS 680 / BCRC 21525 / NBRC 1098 / NCYC 1416 / NRRL Y-2227)</name>
    <dbReference type="NCBI Taxonomy" id="1333698"/>
    <lineage>
        <taxon>Eukaryota</taxon>
        <taxon>Fungi</taxon>
        <taxon>Dikarya</taxon>
        <taxon>Ascomycota</taxon>
        <taxon>Saccharomycotina</taxon>
        <taxon>Saccharomycetes</taxon>
        <taxon>Saccharomycetales</taxon>
        <taxon>Saccharomycetaceae</taxon>
        <taxon>Zygosaccharomyces</taxon>
    </lineage>
</organism>
<evidence type="ECO:0000313" key="4">
    <source>
        <dbReference type="Proteomes" id="UP000019375"/>
    </source>
</evidence>
<dbReference type="PANTHER" id="PTHR23322:SF6">
    <property type="entry name" value="UBX DOMAIN-CONTAINING PROTEIN 7"/>
    <property type="match status" value="1"/>
</dbReference>
<feature type="domain" description="UBX" evidence="2">
    <location>
        <begin position="394"/>
        <end position="471"/>
    </location>
</feature>
<feature type="region of interest" description="Disordered" evidence="1">
    <location>
        <begin position="346"/>
        <end position="374"/>
    </location>
</feature>
<dbReference type="CDD" id="cd14346">
    <property type="entry name" value="UBA_Ubx5_like"/>
    <property type="match status" value="1"/>
</dbReference>
<dbReference type="CDD" id="cd02958">
    <property type="entry name" value="UAS"/>
    <property type="match status" value="1"/>
</dbReference>
<dbReference type="SUPFAM" id="SSF54236">
    <property type="entry name" value="Ubiquitin-like"/>
    <property type="match status" value="1"/>
</dbReference>
<dbReference type="EMBL" id="HG316456">
    <property type="protein sequence ID" value="CDF88784.1"/>
    <property type="molecule type" value="Genomic_DNA"/>
</dbReference>
<dbReference type="SUPFAM" id="SSF46934">
    <property type="entry name" value="UBA-like"/>
    <property type="match status" value="1"/>
</dbReference>